<reference evidence="1 2" key="1">
    <citation type="journal article" date="2018" name="Sci. Rep.">
        <title>Genomic signatures of local adaptation to the degree of environmental predictability in rotifers.</title>
        <authorList>
            <person name="Franch-Gras L."/>
            <person name="Hahn C."/>
            <person name="Garcia-Roger E.M."/>
            <person name="Carmona M.J."/>
            <person name="Serra M."/>
            <person name="Gomez A."/>
        </authorList>
    </citation>
    <scope>NUCLEOTIDE SEQUENCE [LARGE SCALE GENOMIC DNA]</scope>
    <source>
        <strain evidence="1">HYR1</strain>
    </source>
</reference>
<sequence>MPYIGCQNPCGKCCIAPRFITENYKLSRKPTYETNFMPAYSYRLILILFHSNHKKIPGTQNI</sequence>
<evidence type="ECO:0000313" key="1">
    <source>
        <dbReference type="EMBL" id="RNA40351.1"/>
    </source>
</evidence>
<dbReference type="EMBL" id="REGN01000651">
    <property type="protein sequence ID" value="RNA40351.1"/>
    <property type="molecule type" value="Genomic_DNA"/>
</dbReference>
<organism evidence="1 2">
    <name type="scientific">Brachionus plicatilis</name>
    <name type="common">Marine rotifer</name>
    <name type="synonym">Brachionus muelleri</name>
    <dbReference type="NCBI Taxonomy" id="10195"/>
    <lineage>
        <taxon>Eukaryota</taxon>
        <taxon>Metazoa</taxon>
        <taxon>Spiralia</taxon>
        <taxon>Gnathifera</taxon>
        <taxon>Rotifera</taxon>
        <taxon>Eurotatoria</taxon>
        <taxon>Monogononta</taxon>
        <taxon>Pseudotrocha</taxon>
        <taxon>Ploima</taxon>
        <taxon>Brachionidae</taxon>
        <taxon>Brachionus</taxon>
    </lineage>
</organism>
<protein>
    <submittedName>
        <fullName evidence="1">Uncharacterized protein</fullName>
    </submittedName>
</protein>
<comment type="caution">
    <text evidence="1">The sequence shown here is derived from an EMBL/GenBank/DDBJ whole genome shotgun (WGS) entry which is preliminary data.</text>
</comment>
<name>A0A3M7SWY8_BRAPC</name>
<proteinExistence type="predicted"/>
<accession>A0A3M7SWY8</accession>
<keyword evidence="2" id="KW-1185">Reference proteome</keyword>
<gene>
    <name evidence="1" type="ORF">BpHYR1_042492</name>
</gene>
<dbReference type="AlphaFoldDB" id="A0A3M7SWY8"/>
<dbReference type="Proteomes" id="UP000276133">
    <property type="component" value="Unassembled WGS sequence"/>
</dbReference>
<evidence type="ECO:0000313" key="2">
    <source>
        <dbReference type="Proteomes" id="UP000276133"/>
    </source>
</evidence>